<evidence type="ECO:0000313" key="8">
    <source>
        <dbReference type="Proteomes" id="UP000056090"/>
    </source>
</evidence>
<keyword evidence="8" id="KW-1185">Reference proteome</keyword>
<dbReference type="InterPro" id="IPR036881">
    <property type="entry name" value="Glyco_hydro_3_C_sf"/>
</dbReference>
<keyword evidence="4" id="KW-0378">Hydrolase</keyword>
<evidence type="ECO:0000256" key="4">
    <source>
        <dbReference type="ARBA" id="ARBA00022801"/>
    </source>
</evidence>
<comment type="similarity">
    <text evidence="2">Belongs to the glycosyl hydrolase 3 family.</text>
</comment>
<feature type="domain" description="Glycoside hydrolase family 3 N-terminal" evidence="6">
    <location>
        <begin position="52"/>
        <end position="377"/>
    </location>
</feature>
<dbReference type="KEGG" id="aal:EP13_02645"/>
<evidence type="ECO:0000313" key="7">
    <source>
        <dbReference type="EMBL" id="AIF97677.1"/>
    </source>
</evidence>
<evidence type="ECO:0000256" key="2">
    <source>
        <dbReference type="ARBA" id="ARBA00005336"/>
    </source>
</evidence>
<dbReference type="InterPro" id="IPR036962">
    <property type="entry name" value="Glyco_hydro_3_N_sf"/>
</dbReference>
<evidence type="ECO:0000256" key="1">
    <source>
        <dbReference type="ARBA" id="ARBA00001231"/>
    </source>
</evidence>
<dbReference type="PROSITE" id="PS00775">
    <property type="entry name" value="GLYCOSYL_HYDROL_F3"/>
    <property type="match status" value="1"/>
</dbReference>
<organism evidence="7 8">
    <name type="scientific">Alteromonas australica</name>
    <dbReference type="NCBI Taxonomy" id="589873"/>
    <lineage>
        <taxon>Bacteria</taxon>
        <taxon>Pseudomonadati</taxon>
        <taxon>Pseudomonadota</taxon>
        <taxon>Gammaproteobacteria</taxon>
        <taxon>Alteromonadales</taxon>
        <taxon>Alteromonadaceae</taxon>
        <taxon>Alteromonas/Salinimonas group</taxon>
        <taxon>Alteromonas</taxon>
    </lineage>
</organism>
<proteinExistence type="inferred from homology"/>
<dbReference type="PANTHER" id="PTHR30480:SF13">
    <property type="entry name" value="BETA-HEXOSAMINIDASE"/>
    <property type="match status" value="1"/>
</dbReference>
<dbReference type="AlphaFoldDB" id="A0A075P2V6"/>
<dbReference type="InterPro" id="IPR001764">
    <property type="entry name" value="Glyco_hydro_3_N"/>
</dbReference>
<dbReference type="GeneID" id="78253841"/>
<dbReference type="InterPro" id="IPR050226">
    <property type="entry name" value="NagZ_Beta-hexosaminidase"/>
</dbReference>
<dbReference type="GO" id="GO:0009254">
    <property type="term" value="P:peptidoglycan turnover"/>
    <property type="evidence" value="ECO:0007669"/>
    <property type="project" value="TreeGrafter"/>
</dbReference>
<dbReference type="EC" id="3.2.1.52" evidence="3"/>
<reference evidence="7 8" key="1">
    <citation type="submission" date="2014-06" db="EMBL/GenBank/DDBJ databases">
        <title>Genomes of Alteromonas australica, a world apart.</title>
        <authorList>
            <person name="Gonzaga A."/>
            <person name="Lopez-Perez M."/>
            <person name="Rodriguez-Valera F."/>
        </authorList>
    </citation>
    <scope>NUCLEOTIDE SEQUENCE [LARGE SCALE GENOMIC DNA]</scope>
    <source>
        <strain evidence="7 8">H 17</strain>
    </source>
</reference>
<evidence type="ECO:0000256" key="5">
    <source>
        <dbReference type="ARBA" id="ARBA00023295"/>
    </source>
</evidence>
<comment type="catalytic activity">
    <reaction evidence="1">
        <text>Hydrolysis of terminal non-reducing N-acetyl-D-hexosamine residues in N-acetyl-beta-D-hexosaminides.</text>
        <dbReference type="EC" id="3.2.1.52"/>
    </reaction>
</comment>
<dbReference type="GO" id="GO:0004563">
    <property type="term" value="F:beta-N-acetylhexosaminidase activity"/>
    <property type="evidence" value="ECO:0007669"/>
    <property type="project" value="UniProtKB-EC"/>
</dbReference>
<dbReference type="eggNOG" id="COG1472">
    <property type="taxonomic scope" value="Bacteria"/>
</dbReference>
<dbReference type="Pfam" id="PF00933">
    <property type="entry name" value="Glyco_hydro_3"/>
    <property type="match status" value="1"/>
</dbReference>
<gene>
    <name evidence="7" type="ORF">EP13_02645</name>
</gene>
<dbReference type="InterPro" id="IPR017853">
    <property type="entry name" value="GH"/>
</dbReference>
<keyword evidence="5" id="KW-0326">Glycosidase</keyword>
<dbReference type="Gene3D" id="3.40.50.1700">
    <property type="entry name" value="Glycoside hydrolase family 3 C-terminal domain"/>
    <property type="match status" value="1"/>
</dbReference>
<dbReference type="Proteomes" id="UP000056090">
    <property type="component" value="Chromosome"/>
</dbReference>
<sequence>MDSMSHAAQTKSHVVETTDRSLGQRLILDLRYFCDDGTPASACRTPVTHLPEALKRLLVDYNIGGVILFSENIVSAQQLLTLNYTMQAAMAEAHKPPLFIAVDQEGGRVARLPSHMLTPFAGNLAIGASYHEHGTAFAKNVAQGIGGVLRPLGINTNFAPSIDINSEPKNPVINVRSFGEKPERVAELGESFVAALQAEGVMSAVKHFPGHGDTHVDSHSGLPRVNHSETKAREGDLLPFQHIISSATPPAFVMSAHIQYPALDATTLPNKHGQSQIVPATLSRKILHDILRNQMGYKGLVITDALDMAGIASFFTKEDAVVRAFQAGADIALMPYTIRTPSDIQAFSDFFDKLQTQLKKGTIKRQEHLMSLQRVSNAKSSFSLRNFHEKGLSWWREEVAENPWNTKNKAVEKALADAAITLLYGAEALPLRTTTWLAMMPDTARCRAFSHSVAVLAPDISLACIPLTTKPSKQVLTRLLPHAETIIVGDISPQHAVYELAGLESPENIQNRMDEGTRHDFLIQLMQSSKQQNKQIVFVPMRMPYVANTFMPYSDIGIATFSYSVTLNQEEESPVSSAITDALVEVLLGKSQAHSYAPLSWRFNQH</sequence>
<dbReference type="RefSeq" id="WP_081869420.1">
    <property type="nucleotide sequence ID" value="NZ_CBCSKJ010000006.1"/>
</dbReference>
<protein>
    <recommendedName>
        <fullName evidence="3">beta-N-acetylhexosaminidase</fullName>
        <ecNumber evidence="3">3.2.1.52</ecNumber>
    </recommendedName>
</protein>
<dbReference type="PANTHER" id="PTHR30480">
    <property type="entry name" value="BETA-HEXOSAMINIDASE-RELATED"/>
    <property type="match status" value="1"/>
</dbReference>
<dbReference type="EMBL" id="CP008849">
    <property type="protein sequence ID" value="AIF97677.1"/>
    <property type="molecule type" value="Genomic_DNA"/>
</dbReference>
<evidence type="ECO:0000256" key="3">
    <source>
        <dbReference type="ARBA" id="ARBA00012663"/>
    </source>
</evidence>
<dbReference type="SUPFAM" id="SSF51445">
    <property type="entry name" value="(Trans)glycosidases"/>
    <property type="match status" value="1"/>
</dbReference>
<evidence type="ECO:0000259" key="6">
    <source>
        <dbReference type="Pfam" id="PF00933"/>
    </source>
</evidence>
<dbReference type="GO" id="GO:0005975">
    <property type="term" value="P:carbohydrate metabolic process"/>
    <property type="evidence" value="ECO:0007669"/>
    <property type="project" value="InterPro"/>
</dbReference>
<dbReference type="Gene3D" id="3.20.20.300">
    <property type="entry name" value="Glycoside hydrolase, family 3, N-terminal domain"/>
    <property type="match status" value="1"/>
</dbReference>
<dbReference type="InterPro" id="IPR019800">
    <property type="entry name" value="Glyco_hydro_3_AS"/>
</dbReference>
<accession>A0A075P2V6</accession>
<name>A0A075P2V6_9ALTE</name>